<evidence type="ECO:0000313" key="3">
    <source>
        <dbReference type="Proteomes" id="UP001589890"/>
    </source>
</evidence>
<dbReference type="RefSeq" id="WP_380043433.1">
    <property type="nucleotide sequence ID" value="NZ_JBHLTC010000001.1"/>
</dbReference>
<feature type="domain" description="AB hydrolase-1" evidence="1">
    <location>
        <begin position="4"/>
        <end position="226"/>
    </location>
</feature>
<evidence type="ECO:0000313" key="2">
    <source>
        <dbReference type="EMBL" id="MFC0622756.1"/>
    </source>
</evidence>
<organism evidence="2 3">
    <name type="scientific">Kribbella deserti</name>
    <dbReference type="NCBI Taxonomy" id="1926257"/>
    <lineage>
        <taxon>Bacteria</taxon>
        <taxon>Bacillati</taxon>
        <taxon>Actinomycetota</taxon>
        <taxon>Actinomycetes</taxon>
        <taxon>Propionibacteriales</taxon>
        <taxon>Kribbellaceae</taxon>
        <taxon>Kribbella</taxon>
    </lineage>
</organism>
<dbReference type="PANTHER" id="PTHR37017:SF11">
    <property type="entry name" value="ESTERASE_LIPASE_THIOESTERASE DOMAIN-CONTAINING PROTEIN"/>
    <property type="match status" value="1"/>
</dbReference>
<gene>
    <name evidence="2" type="ORF">ACFFGN_01695</name>
</gene>
<proteinExistence type="predicted"/>
<accession>A0ABV6QDS0</accession>
<dbReference type="PANTHER" id="PTHR37017">
    <property type="entry name" value="AB HYDROLASE-1 DOMAIN-CONTAINING PROTEIN-RELATED"/>
    <property type="match status" value="1"/>
</dbReference>
<dbReference type="InterPro" id="IPR000073">
    <property type="entry name" value="AB_hydrolase_1"/>
</dbReference>
<dbReference type="Pfam" id="PF12697">
    <property type="entry name" value="Abhydrolase_6"/>
    <property type="match status" value="1"/>
</dbReference>
<sequence length="234" mass="24153">MTTVVLVHGAFADSASWNGVIERLLADGTSVVAPPNPLRGLTSDAAYLKSFVGSIEGPVLLVGHSYGGAVISAAAADLPQVTGLVYIAAFVPEKGESLASISGNFPETPFGAAIRPSAYPLPDGTEGTELHLDYALYPEVFAADLPAELTKVLAVGQRPIAAPGLEEALAVEPAWKNLPSWDLVANQDQAIHPEAQRSMAKRANATTVEVAASHAVAVSQPDAVADLIRQALAG</sequence>
<protein>
    <submittedName>
        <fullName evidence="2">Alpha/beta fold hydrolase</fullName>
    </submittedName>
</protein>
<dbReference type="Gene3D" id="3.40.50.1820">
    <property type="entry name" value="alpha/beta hydrolase"/>
    <property type="match status" value="1"/>
</dbReference>
<dbReference type="EMBL" id="JBHLTC010000001">
    <property type="protein sequence ID" value="MFC0622756.1"/>
    <property type="molecule type" value="Genomic_DNA"/>
</dbReference>
<keyword evidence="3" id="KW-1185">Reference proteome</keyword>
<dbReference type="Proteomes" id="UP001589890">
    <property type="component" value="Unassembled WGS sequence"/>
</dbReference>
<evidence type="ECO:0000259" key="1">
    <source>
        <dbReference type="Pfam" id="PF12697"/>
    </source>
</evidence>
<comment type="caution">
    <text evidence="2">The sequence shown here is derived from an EMBL/GenBank/DDBJ whole genome shotgun (WGS) entry which is preliminary data.</text>
</comment>
<reference evidence="2 3" key="1">
    <citation type="submission" date="2024-09" db="EMBL/GenBank/DDBJ databases">
        <authorList>
            <person name="Sun Q."/>
            <person name="Mori K."/>
        </authorList>
    </citation>
    <scope>NUCLEOTIDE SEQUENCE [LARGE SCALE GENOMIC DNA]</scope>
    <source>
        <strain evidence="2 3">CGMCC 1.15906</strain>
    </source>
</reference>
<name>A0ABV6QDS0_9ACTN</name>
<dbReference type="InterPro" id="IPR029058">
    <property type="entry name" value="AB_hydrolase_fold"/>
</dbReference>
<dbReference type="SUPFAM" id="SSF53474">
    <property type="entry name" value="alpha/beta-Hydrolases"/>
    <property type="match status" value="1"/>
</dbReference>
<dbReference type="InterPro" id="IPR052897">
    <property type="entry name" value="Sec-Metab_Biosynth_Hydrolase"/>
</dbReference>
<dbReference type="GO" id="GO:0016787">
    <property type="term" value="F:hydrolase activity"/>
    <property type="evidence" value="ECO:0007669"/>
    <property type="project" value="UniProtKB-KW"/>
</dbReference>
<keyword evidence="2" id="KW-0378">Hydrolase</keyword>